<evidence type="ECO:0000256" key="8">
    <source>
        <dbReference type="ARBA" id="ARBA00072973"/>
    </source>
</evidence>
<evidence type="ECO:0000256" key="7">
    <source>
        <dbReference type="ARBA" id="ARBA00059785"/>
    </source>
</evidence>
<dbReference type="Proteomes" id="UP000663760">
    <property type="component" value="Chromosome 2"/>
</dbReference>
<keyword evidence="6" id="KW-0804">Transcription</keyword>
<accession>A0A7I8K2U1</accession>
<dbReference type="GO" id="GO:0005634">
    <property type="term" value="C:nucleus"/>
    <property type="evidence" value="ECO:0007669"/>
    <property type="project" value="TreeGrafter"/>
</dbReference>
<dbReference type="InterPro" id="IPR055186">
    <property type="entry name" value="C2H2-2nd_BIRD-IDD"/>
</dbReference>
<dbReference type="PANTHER" id="PTHR10593:SF214">
    <property type="entry name" value="PROTEIN INDETERMINATE-DOMAIN 5, CHLOROPLASTIC"/>
    <property type="match status" value="1"/>
</dbReference>
<keyword evidence="14" id="KW-1185">Reference proteome</keyword>
<dbReference type="PANTHER" id="PTHR10593">
    <property type="entry name" value="SERINE/THREONINE-PROTEIN KINASE RIO"/>
    <property type="match status" value="1"/>
</dbReference>
<dbReference type="PROSITE" id="PS00028">
    <property type="entry name" value="ZINC_FINGER_C2H2_1"/>
    <property type="match status" value="1"/>
</dbReference>
<feature type="region of interest" description="Disordered" evidence="11">
    <location>
        <begin position="22"/>
        <end position="57"/>
    </location>
</feature>
<gene>
    <name evidence="13" type="ORF">SI8410_02002532</name>
</gene>
<dbReference type="EMBL" id="LR746265">
    <property type="protein sequence ID" value="CAA7391175.1"/>
    <property type="molecule type" value="Genomic_DNA"/>
</dbReference>
<dbReference type="SMART" id="SM00355">
    <property type="entry name" value="ZnF_C2H2"/>
    <property type="match status" value="3"/>
</dbReference>
<dbReference type="Pfam" id="PF22992">
    <property type="entry name" value="C2CH-4th_BIRD-IDD"/>
    <property type="match status" value="1"/>
</dbReference>
<feature type="domain" description="C2H2-type" evidence="12">
    <location>
        <begin position="74"/>
        <end position="96"/>
    </location>
</feature>
<dbReference type="AlphaFoldDB" id="A0A7I8K2U1"/>
<comment type="function">
    <text evidence="7">Transcription activator that acts as a flowering master switch in both long and short days, independently of the circadian clock. Promotes flowering upstream of HD1 by up-regulating FTL1, FTL4, FTL5, FTL6, EHD1, HD3A and RFT1. Seems to repress FTL11 expression. May recognize the consensus motif 5'-TTTGTCGTAAT-3' in target gene promoters.</text>
</comment>
<protein>
    <recommendedName>
        <fullName evidence="8">Protein EARLY HEADING DATE 2</fullName>
    </recommendedName>
    <alternativeName>
        <fullName evidence="9">Protein RICE INDETERMINATE 1</fullName>
    </alternativeName>
</protein>
<keyword evidence="3 10" id="KW-0863">Zinc-finger</keyword>
<proteinExistence type="predicted"/>
<evidence type="ECO:0000256" key="5">
    <source>
        <dbReference type="ARBA" id="ARBA00023015"/>
    </source>
</evidence>
<keyword evidence="2" id="KW-0677">Repeat</keyword>
<dbReference type="InterPro" id="IPR036236">
    <property type="entry name" value="Znf_C2H2_sf"/>
</dbReference>
<sequence length="591" mass="62860">MASSSSSTIFYGVTEAGLQNQMKQTPLSSDCTPSSATPSPAVPQKKKRNLPGTPNPDAEVIALSPKTLLATNRFICEVCKKGFQREQNLQLHRRGHNLPWKLRQKSTTEVKRRVYVCPEPTCVHHDPSRALGDLTGIKKHYCRKHGEKKWKCDKCSKRYAVQSDWKAHSKTCGTREYRCDCGTLFSRRDSFITHRAFCDVLAQESAVIPAGLNALGGPLYGGRSNMSLGLSQVNSQISSLQDSTRASSDILRLGGCGGAAQFSHLSSPLDTSSSRQHQPSASSGFFFTGSSQDFLNGKSCHGLMQLPELHNNTATSPPAVSSAAASLFHLGFFSNTSSSTGSVSNTNNVANQGNHLLVPDQYSDSNRPGEAPSFFAGNLVDDHVASAMSSLYNTSLQNGGVLPQMSATALLQKASQMGATTSGSRPSLHRGVGVPSSFVNAKPINLKTVFGGGSGGESSRRQIESETHLQDLMNSLANGNTGMFGGGSREVAMTFGGSYGGGGHGQDVAYGGFDPSLCDVDDGNLHHSLQFGNAEGSDGLTRDFLGVGRMVRTIREGISQREHNHGVDISLLESGMNSSSASRSFAGGNLQ</sequence>
<dbReference type="InterPro" id="IPR055187">
    <property type="entry name" value="C2CH-3rd_BIRD-IDD"/>
</dbReference>
<evidence type="ECO:0000256" key="3">
    <source>
        <dbReference type="ARBA" id="ARBA00022771"/>
    </source>
</evidence>
<dbReference type="OrthoDB" id="6354171at2759"/>
<evidence type="ECO:0000256" key="1">
    <source>
        <dbReference type="ARBA" id="ARBA00022723"/>
    </source>
</evidence>
<keyword evidence="4" id="KW-0862">Zinc</keyword>
<dbReference type="PROSITE" id="PS50157">
    <property type="entry name" value="ZINC_FINGER_C2H2_2"/>
    <property type="match status" value="1"/>
</dbReference>
<evidence type="ECO:0000313" key="14">
    <source>
        <dbReference type="Proteomes" id="UP000663760"/>
    </source>
</evidence>
<reference evidence="13" key="1">
    <citation type="submission" date="2020-02" db="EMBL/GenBank/DDBJ databases">
        <authorList>
            <person name="Scholz U."/>
            <person name="Mascher M."/>
            <person name="Fiebig A."/>
        </authorList>
    </citation>
    <scope>NUCLEOTIDE SEQUENCE</scope>
</reference>
<dbReference type="Gene3D" id="3.30.160.60">
    <property type="entry name" value="Classic Zinc Finger"/>
    <property type="match status" value="2"/>
</dbReference>
<evidence type="ECO:0000256" key="4">
    <source>
        <dbReference type="ARBA" id="ARBA00022833"/>
    </source>
</evidence>
<dbReference type="GO" id="GO:0008270">
    <property type="term" value="F:zinc ion binding"/>
    <property type="evidence" value="ECO:0007669"/>
    <property type="project" value="UniProtKB-KW"/>
</dbReference>
<name>A0A7I8K2U1_SPIIN</name>
<keyword evidence="1" id="KW-0479">Metal-binding</keyword>
<evidence type="ECO:0000256" key="10">
    <source>
        <dbReference type="PROSITE-ProRule" id="PRU00042"/>
    </source>
</evidence>
<organism evidence="13 14">
    <name type="scientific">Spirodela intermedia</name>
    <name type="common">Intermediate duckweed</name>
    <dbReference type="NCBI Taxonomy" id="51605"/>
    <lineage>
        <taxon>Eukaryota</taxon>
        <taxon>Viridiplantae</taxon>
        <taxon>Streptophyta</taxon>
        <taxon>Embryophyta</taxon>
        <taxon>Tracheophyta</taxon>
        <taxon>Spermatophyta</taxon>
        <taxon>Magnoliopsida</taxon>
        <taxon>Liliopsida</taxon>
        <taxon>Araceae</taxon>
        <taxon>Lemnoideae</taxon>
        <taxon>Spirodela</taxon>
    </lineage>
</organism>
<evidence type="ECO:0000256" key="2">
    <source>
        <dbReference type="ARBA" id="ARBA00022737"/>
    </source>
</evidence>
<dbReference type="InterPro" id="IPR055185">
    <property type="entry name" value="C2CH-4th_BIRD-IDD"/>
</dbReference>
<keyword evidence="5" id="KW-0805">Transcription regulation</keyword>
<evidence type="ECO:0000256" key="11">
    <source>
        <dbReference type="SAM" id="MobiDB-lite"/>
    </source>
</evidence>
<feature type="compositionally biased region" description="Polar residues" evidence="11">
    <location>
        <begin position="22"/>
        <end position="31"/>
    </location>
</feature>
<evidence type="ECO:0000256" key="6">
    <source>
        <dbReference type="ARBA" id="ARBA00023163"/>
    </source>
</evidence>
<dbReference type="FunFam" id="3.30.160.60:FF:000554">
    <property type="entry name" value="protein indeterminate-domain 12-like"/>
    <property type="match status" value="1"/>
</dbReference>
<dbReference type="InterPro" id="IPR013087">
    <property type="entry name" value="Znf_C2H2_type"/>
</dbReference>
<dbReference type="GO" id="GO:0003700">
    <property type="term" value="F:DNA-binding transcription factor activity"/>
    <property type="evidence" value="ECO:0007669"/>
    <property type="project" value="TreeGrafter"/>
</dbReference>
<dbReference type="FunFam" id="3.30.160.60:FF:000131">
    <property type="entry name" value="protein indeterminate-domain 5, chloroplastic-like"/>
    <property type="match status" value="1"/>
</dbReference>
<evidence type="ECO:0000259" key="12">
    <source>
        <dbReference type="PROSITE" id="PS50157"/>
    </source>
</evidence>
<dbReference type="SUPFAM" id="SSF57667">
    <property type="entry name" value="beta-beta-alpha zinc fingers"/>
    <property type="match status" value="1"/>
</dbReference>
<dbReference type="Pfam" id="PF22995">
    <property type="entry name" value="C2CH-3rd_BIRD-IDD"/>
    <property type="match status" value="1"/>
</dbReference>
<evidence type="ECO:0000256" key="9">
    <source>
        <dbReference type="ARBA" id="ARBA00083437"/>
    </source>
</evidence>
<dbReference type="Pfam" id="PF22996">
    <property type="entry name" value="C2H2-2nd_BIRD-IDD"/>
    <property type="match status" value="1"/>
</dbReference>
<dbReference type="InterPro" id="IPR031140">
    <property type="entry name" value="IDD1-16"/>
</dbReference>
<evidence type="ECO:0000313" key="13">
    <source>
        <dbReference type="EMBL" id="CAA7391175.1"/>
    </source>
</evidence>